<keyword evidence="3" id="KW-1185">Reference proteome</keyword>
<dbReference type="Proteomes" id="UP001328107">
    <property type="component" value="Unassembled WGS sequence"/>
</dbReference>
<feature type="non-terminal residue" evidence="2">
    <location>
        <position position="1"/>
    </location>
</feature>
<organism evidence="2 3">
    <name type="scientific">Pristionchus mayeri</name>
    <dbReference type="NCBI Taxonomy" id="1317129"/>
    <lineage>
        <taxon>Eukaryota</taxon>
        <taxon>Metazoa</taxon>
        <taxon>Ecdysozoa</taxon>
        <taxon>Nematoda</taxon>
        <taxon>Chromadorea</taxon>
        <taxon>Rhabditida</taxon>
        <taxon>Rhabditina</taxon>
        <taxon>Diplogasteromorpha</taxon>
        <taxon>Diplogasteroidea</taxon>
        <taxon>Neodiplogasteridae</taxon>
        <taxon>Pristionchus</taxon>
    </lineage>
</organism>
<gene>
    <name evidence="2" type="ORF">PMAYCL1PPCAC_21343</name>
</gene>
<evidence type="ECO:0000313" key="3">
    <source>
        <dbReference type="Proteomes" id="UP001328107"/>
    </source>
</evidence>
<feature type="transmembrane region" description="Helical" evidence="1">
    <location>
        <begin position="33"/>
        <end position="51"/>
    </location>
</feature>
<evidence type="ECO:0008006" key="4">
    <source>
        <dbReference type="Google" id="ProtNLM"/>
    </source>
</evidence>
<accession>A0AAN5I3X7</accession>
<comment type="caution">
    <text evidence="2">The sequence shown here is derived from an EMBL/GenBank/DDBJ whole genome shotgun (WGS) entry which is preliminary data.</text>
</comment>
<reference evidence="3" key="1">
    <citation type="submission" date="2022-10" db="EMBL/GenBank/DDBJ databases">
        <title>Genome assembly of Pristionchus species.</title>
        <authorList>
            <person name="Yoshida K."/>
            <person name="Sommer R.J."/>
        </authorList>
    </citation>
    <scope>NUCLEOTIDE SEQUENCE [LARGE SCALE GENOMIC DNA]</scope>
    <source>
        <strain evidence="3">RS5460</strain>
    </source>
</reference>
<proteinExistence type="predicted"/>
<dbReference type="EMBL" id="BTRK01000005">
    <property type="protein sequence ID" value="GMR51148.1"/>
    <property type="molecule type" value="Genomic_DNA"/>
</dbReference>
<name>A0AAN5I3X7_9BILA</name>
<keyword evidence="1" id="KW-0812">Transmembrane</keyword>
<feature type="transmembrane region" description="Helical" evidence="1">
    <location>
        <begin position="6"/>
        <end position="26"/>
    </location>
</feature>
<feature type="transmembrane region" description="Helical" evidence="1">
    <location>
        <begin position="71"/>
        <end position="90"/>
    </location>
</feature>
<evidence type="ECO:0000313" key="2">
    <source>
        <dbReference type="EMBL" id="GMR51148.1"/>
    </source>
</evidence>
<sequence>RLTVGIPMAIFTAIGLQLNIVLWRIITIQKVILYTNFTIALDRFLIFGAPRVGHSTIIGCYKRFNAYQLRFQYGCSNIIICGVPMVYFLVKSMIRSIKMNC</sequence>
<keyword evidence="1" id="KW-1133">Transmembrane helix</keyword>
<dbReference type="AlphaFoldDB" id="A0AAN5I3X7"/>
<evidence type="ECO:0000256" key="1">
    <source>
        <dbReference type="SAM" id="Phobius"/>
    </source>
</evidence>
<keyword evidence="1" id="KW-0472">Membrane</keyword>
<protein>
    <recommendedName>
        <fullName evidence="4">G protein-coupled receptor</fullName>
    </recommendedName>
</protein>